<dbReference type="CDD" id="cd00570">
    <property type="entry name" value="GST_N_family"/>
    <property type="match status" value="1"/>
</dbReference>
<dbReference type="Gene3D" id="3.40.30.110">
    <property type="match status" value="1"/>
</dbReference>
<evidence type="ECO:0000313" key="4">
    <source>
        <dbReference type="Proteomes" id="UP000321304"/>
    </source>
</evidence>
<organism evidence="3 4">
    <name type="scientific">Bradyrhizobium macuxiense</name>
    <dbReference type="NCBI Taxonomy" id="1755647"/>
    <lineage>
        <taxon>Bacteria</taxon>
        <taxon>Pseudomonadati</taxon>
        <taxon>Pseudomonadota</taxon>
        <taxon>Alphaproteobacteria</taxon>
        <taxon>Hyphomicrobiales</taxon>
        <taxon>Nitrobacteraceae</taxon>
        <taxon>Bradyrhizobium</taxon>
    </lineage>
</organism>
<dbReference type="Pfam" id="PF13410">
    <property type="entry name" value="GST_C_2"/>
    <property type="match status" value="1"/>
</dbReference>
<dbReference type="GO" id="GO:0016740">
    <property type="term" value="F:transferase activity"/>
    <property type="evidence" value="ECO:0007669"/>
    <property type="project" value="UniProtKB-KW"/>
</dbReference>
<keyword evidence="3" id="KW-0808">Transferase</keyword>
<dbReference type="Gene3D" id="1.20.1050.10">
    <property type="match status" value="1"/>
</dbReference>
<name>A0A560MG27_9BRAD</name>
<dbReference type="Pfam" id="PF13417">
    <property type="entry name" value="GST_N_3"/>
    <property type="match status" value="1"/>
</dbReference>
<dbReference type="SUPFAM" id="SSF47616">
    <property type="entry name" value="GST C-terminal domain-like"/>
    <property type="match status" value="1"/>
</dbReference>
<evidence type="ECO:0000256" key="1">
    <source>
        <dbReference type="SAM" id="MobiDB-lite"/>
    </source>
</evidence>
<dbReference type="InterPro" id="IPR036249">
    <property type="entry name" value="Thioredoxin-like_sf"/>
</dbReference>
<dbReference type="RefSeq" id="WP_146985269.1">
    <property type="nucleotide sequence ID" value="NZ_VITY01000002.1"/>
</dbReference>
<dbReference type="CDD" id="cd00299">
    <property type="entry name" value="GST_C_family"/>
    <property type="match status" value="1"/>
</dbReference>
<dbReference type="SUPFAM" id="SSF52833">
    <property type="entry name" value="Thioredoxin-like"/>
    <property type="match status" value="1"/>
</dbReference>
<dbReference type="InterPro" id="IPR004045">
    <property type="entry name" value="Glutathione_S-Trfase_N"/>
</dbReference>
<protein>
    <submittedName>
        <fullName evidence="3">Glutathione S-transferase</fullName>
    </submittedName>
</protein>
<keyword evidence="4" id="KW-1185">Reference proteome</keyword>
<gene>
    <name evidence="3" type="ORF">FBZ93_102623</name>
</gene>
<dbReference type="Proteomes" id="UP000321304">
    <property type="component" value="Unassembled WGS sequence"/>
</dbReference>
<dbReference type="AlphaFoldDB" id="A0A560MG27"/>
<evidence type="ECO:0000313" key="3">
    <source>
        <dbReference type="EMBL" id="TWC06309.1"/>
    </source>
</evidence>
<dbReference type="PROSITE" id="PS50404">
    <property type="entry name" value="GST_NTER"/>
    <property type="match status" value="1"/>
</dbReference>
<proteinExistence type="predicted"/>
<accession>A0A560MG27</accession>
<dbReference type="InterPro" id="IPR036282">
    <property type="entry name" value="Glutathione-S-Trfase_C_sf"/>
</dbReference>
<dbReference type="STRING" id="1755647.AS156_11810"/>
<evidence type="ECO:0000259" key="2">
    <source>
        <dbReference type="PROSITE" id="PS50404"/>
    </source>
</evidence>
<comment type="caution">
    <text evidence="3">The sequence shown here is derived from an EMBL/GenBank/DDBJ whole genome shotgun (WGS) entry which is preliminary data.</text>
</comment>
<feature type="domain" description="GST N-terminal" evidence="2">
    <location>
        <begin position="4"/>
        <end position="83"/>
    </location>
</feature>
<feature type="region of interest" description="Disordered" evidence="1">
    <location>
        <begin position="235"/>
        <end position="254"/>
    </location>
</feature>
<sequence>MPQPTPILHHFDQSPFSEKIRIIFGFKKLAWDSVRISRIMPRPDLMPMTGGYRRTPTMQIGADIYCDTQIIIRELERRYPTPTLFPAGNAGMPWALGMWTDRPFFQSTVNLVFGFIGDKVPQDFIADREKLRGGKFDIAAMTAALPQMRDQFRANVDWIEAQLGDNRPWLFGEFGLADVSAYMNVWYARQSLAAMDEMMKPFPRTAAWEERIRAIGHGTRTEMSSADALEIAAKAQPESPVFGDPTDPNGRKPGDIVSVMPDDYGKIPVRGEIVSLSAQHIAIRRSDERVGEVVVHFPRAGFLVVPG</sequence>
<dbReference type="OrthoDB" id="5791869at2"/>
<reference evidence="3 4" key="1">
    <citation type="submission" date="2019-06" db="EMBL/GenBank/DDBJ databases">
        <title>Genomic Encyclopedia of Type Strains, Phase IV (KMG-V): Genome sequencing to study the core and pangenomes of soil and plant-associated prokaryotes.</title>
        <authorList>
            <person name="Whitman W."/>
        </authorList>
    </citation>
    <scope>NUCLEOTIDE SEQUENCE [LARGE SCALE GENOMIC DNA]</scope>
    <source>
        <strain evidence="3 4">BR 10355</strain>
    </source>
</reference>
<dbReference type="EMBL" id="VITY01000002">
    <property type="protein sequence ID" value="TWC06309.1"/>
    <property type="molecule type" value="Genomic_DNA"/>
</dbReference>